<feature type="transmembrane region" description="Helical" evidence="1">
    <location>
        <begin position="39"/>
        <end position="60"/>
    </location>
</feature>
<evidence type="ECO:0000313" key="2">
    <source>
        <dbReference type="EMBL" id="WGK83083.1"/>
    </source>
</evidence>
<dbReference type="RefSeq" id="WP_301066169.1">
    <property type="nucleotide sequence ID" value="NZ_CP118710.1"/>
</dbReference>
<organism evidence="2 3">
    <name type="scientific">Vibrio aestuarianus</name>
    <dbReference type="NCBI Taxonomy" id="28171"/>
    <lineage>
        <taxon>Bacteria</taxon>
        <taxon>Pseudomonadati</taxon>
        <taxon>Pseudomonadota</taxon>
        <taxon>Gammaproteobacteria</taxon>
        <taxon>Vibrionales</taxon>
        <taxon>Vibrionaceae</taxon>
        <taxon>Vibrio</taxon>
    </lineage>
</organism>
<sequence length="91" mass="10033">MLEFLGYILLAIIAIPFLFLAVNMVMGVIWLPISKTLDFLFQFSLGKLILAPVIFVSAAIAGMRLFPSPIFGCVIGAVGVYILLWKRDDQA</sequence>
<dbReference type="EMBL" id="CP118710">
    <property type="protein sequence ID" value="WGK83083.1"/>
    <property type="molecule type" value="Genomic_DNA"/>
</dbReference>
<keyword evidence="1" id="KW-0472">Membrane</keyword>
<feature type="transmembrane region" description="Helical" evidence="1">
    <location>
        <begin position="6"/>
        <end position="32"/>
    </location>
</feature>
<reference evidence="2" key="1">
    <citation type="submission" date="2022-02" db="EMBL/GenBank/DDBJ databases">
        <title>Emergence and expansion in Europe of a Vibrio aestuarianus clonal complex pathogenic for oysters.</title>
        <authorList>
            <person name="Mesnil A."/>
            <person name="Travers M.-A."/>
        </authorList>
    </citation>
    <scope>NUCLEOTIDE SEQUENCE</scope>
    <source>
        <strain evidence="2">U29</strain>
    </source>
</reference>
<proteinExistence type="predicted"/>
<protein>
    <submittedName>
        <fullName evidence="2">Uncharacterized protein</fullName>
    </submittedName>
</protein>
<accession>A0AAX3U8J5</accession>
<keyword evidence="1" id="KW-1133">Transmembrane helix</keyword>
<dbReference type="Proteomes" id="UP001239257">
    <property type="component" value="Chromosome 2"/>
</dbReference>
<keyword evidence="1" id="KW-0812">Transmembrane</keyword>
<evidence type="ECO:0000313" key="3">
    <source>
        <dbReference type="Proteomes" id="UP001239257"/>
    </source>
</evidence>
<evidence type="ECO:0000256" key="1">
    <source>
        <dbReference type="SAM" id="Phobius"/>
    </source>
</evidence>
<feature type="transmembrane region" description="Helical" evidence="1">
    <location>
        <begin position="66"/>
        <end position="85"/>
    </location>
</feature>
<gene>
    <name evidence="2" type="ORF">PYE51_17090</name>
</gene>
<dbReference type="AlphaFoldDB" id="A0AAX3U8J5"/>
<name>A0AAX3U8J5_9VIBR</name>